<keyword evidence="1" id="KW-0597">Phosphoprotein</keyword>
<evidence type="ECO:0000313" key="4">
    <source>
        <dbReference type="Proteomes" id="UP000823588"/>
    </source>
</evidence>
<dbReference type="Gene3D" id="3.30.565.10">
    <property type="entry name" value="Histidine kinase-like ATPase, C-terminal domain"/>
    <property type="match status" value="1"/>
</dbReference>
<dbReference type="InterPro" id="IPR003594">
    <property type="entry name" value="HATPase_dom"/>
</dbReference>
<dbReference type="AlphaFoldDB" id="A0A8T4GCH6"/>
<reference evidence="3" key="1">
    <citation type="submission" date="2021-03" db="EMBL/GenBank/DDBJ databases">
        <title>Genomic Encyclopedia of Type Strains, Phase IV (KMG-IV): sequencing the most valuable type-strain genomes for metagenomic binning, comparative biology and taxonomic classification.</title>
        <authorList>
            <person name="Goeker M."/>
        </authorList>
    </citation>
    <scope>NUCLEOTIDE SEQUENCE</scope>
    <source>
        <strain evidence="3">DSM 23564</strain>
    </source>
</reference>
<dbReference type="OrthoDB" id="3369at2157"/>
<dbReference type="SUPFAM" id="SSF55874">
    <property type="entry name" value="ATPase domain of HSP90 chaperone/DNA topoisomerase II/histidine kinase"/>
    <property type="match status" value="1"/>
</dbReference>
<dbReference type="GO" id="GO:0000155">
    <property type="term" value="F:phosphorelay sensor kinase activity"/>
    <property type="evidence" value="ECO:0007669"/>
    <property type="project" value="TreeGrafter"/>
</dbReference>
<comment type="caution">
    <text evidence="3">The sequence shown here is derived from an EMBL/GenBank/DDBJ whole genome shotgun (WGS) entry which is preliminary data.</text>
</comment>
<dbReference type="InterPro" id="IPR004358">
    <property type="entry name" value="Sig_transdc_His_kin-like_C"/>
</dbReference>
<dbReference type="Proteomes" id="UP000823588">
    <property type="component" value="Unassembled WGS sequence"/>
</dbReference>
<dbReference type="RefSeq" id="WP_209484058.1">
    <property type="nucleotide sequence ID" value="NZ_JAGGKQ010000006.1"/>
</dbReference>
<evidence type="ECO:0000313" key="3">
    <source>
        <dbReference type="EMBL" id="MBP1922164.1"/>
    </source>
</evidence>
<dbReference type="PRINTS" id="PR00344">
    <property type="entry name" value="BCTRLSENSOR"/>
</dbReference>
<dbReference type="EMBL" id="JAGGKQ010000006">
    <property type="protein sequence ID" value="MBP1922164.1"/>
    <property type="molecule type" value="Genomic_DNA"/>
</dbReference>
<keyword evidence="4" id="KW-1185">Reference proteome</keyword>
<dbReference type="InterPro" id="IPR036890">
    <property type="entry name" value="HATPase_C_sf"/>
</dbReference>
<dbReference type="Pfam" id="PF02518">
    <property type="entry name" value="HATPase_c"/>
    <property type="match status" value="1"/>
</dbReference>
<evidence type="ECO:0000259" key="2">
    <source>
        <dbReference type="PROSITE" id="PS50109"/>
    </source>
</evidence>
<sequence>MFPDAVFVVRGDVPAVEVTANDMLSSVFRNLLNNAVQHNDKREPRVTVSVVVDEPDVVVTIADNGPEIPESHEESIFGDHHKGIASSGTGMGLYLTRTLVTNFGGEISVSGNDPTGSVFEIRLPKADSTPIRT</sequence>
<dbReference type="PROSITE" id="PS50109">
    <property type="entry name" value="HIS_KIN"/>
    <property type="match status" value="1"/>
</dbReference>
<accession>A0A8T4GCH6</accession>
<organism evidence="3 4">
    <name type="scientific">Halorubrum alkaliphilum</name>
    <dbReference type="NCBI Taxonomy" id="261290"/>
    <lineage>
        <taxon>Archaea</taxon>
        <taxon>Methanobacteriati</taxon>
        <taxon>Methanobacteriota</taxon>
        <taxon>Stenosarchaea group</taxon>
        <taxon>Halobacteria</taxon>
        <taxon>Halobacteriales</taxon>
        <taxon>Haloferacaceae</taxon>
        <taxon>Halorubrum</taxon>
    </lineage>
</organism>
<keyword evidence="3" id="KW-0808">Transferase</keyword>
<proteinExistence type="predicted"/>
<dbReference type="PANTHER" id="PTHR43547:SF2">
    <property type="entry name" value="HYBRID SIGNAL TRANSDUCTION HISTIDINE KINASE C"/>
    <property type="match status" value="1"/>
</dbReference>
<protein>
    <submittedName>
        <fullName evidence="3">Signal transduction histidine kinase</fullName>
    </submittedName>
</protein>
<dbReference type="SMART" id="SM00387">
    <property type="entry name" value="HATPase_c"/>
    <property type="match status" value="1"/>
</dbReference>
<dbReference type="InterPro" id="IPR005467">
    <property type="entry name" value="His_kinase_dom"/>
</dbReference>
<evidence type="ECO:0000256" key="1">
    <source>
        <dbReference type="ARBA" id="ARBA00022553"/>
    </source>
</evidence>
<feature type="domain" description="Histidine kinase" evidence="2">
    <location>
        <begin position="24"/>
        <end position="127"/>
    </location>
</feature>
<gene>
    <name evidence="3" type="ORF">J2751_001170</name>
</gene>
<keyword evidence="3" id="KW-0418">Kinase</keyword>
<name>A0A8T4GCH6_9EURY</name>
<dbReference type="PANTHER" id="PTHR43547">
    <property type="entry name" value="TWO-COMPONENT HISTIDINE KINASE"/>
    <property type="match status" value="1"/>
</dbReference>